<dbReference type="AlphaFoldDB" id="A0A3Q9BQE1"/>
<accession>A0A3Q9BQE1</accession>
<dbReference type="GO" id="GO:0005975">
    <property type="term" value="P:carbohydrate metabolic process"/>
    <property type="evidence" value="ECO:0007669"/>
    <property type="project" value="InterPro"/>
</dbReference>
<dbReference type="GO" id="GO:0016810">
    <property type="term" value="F:hydrolase activity, acting on carbon-nitrogen (but not peptide) bonds"/>
    <property type="evidence" value="ECO:0007669"/>
    <property type="project" value="InterPro"/>
</dbReference>
<dbReference type="PROSITE" id="PS51677">
    <property type="entry name" value="NODB"/>
    <property type="match status" value="1"/>
</dbReference>
<organism evidence="2 3">
    <name type="scientific">Undibacterium parvum</name>
    <dbReference type="NCBI Taxonomy" id="401471"/>
    <lineage>
        <taxon>Bacteria</taxon>
        <taxon>Pseudomonadati</taxon>
        <taxon>Pseudomonadota</taxon>
        <taxon>Betaproteobacteria</taxon>
        <taxon>Burkholderiales</taxon>
        <taxon>Oxalobacteraceae</taxon>
        <taxon>Undibacterium</taxon>
    </lineage>
</organism>
<evidence type="ECO:0000259" key="1">
    <source>
        <dbReference type="PROSITE" id="PS51677"/>
    </source>
</evidence>
<dbReference type="InterPro" id="IPR011330">
    <property type="entry name" value="Glyco_hydro/deAcase_b/a-brl"/>
</dbReference>
<keyword evidence="3" id="KW-1185">Reference proteome</keyword>
<feature type="domain" description="NodB homology" evidence="1">
    <location>
        <begin position="90"/>
        <end position="302"/>
    </location>
</feature>
<gene>
    <name evidence="2" type="ORF">EJN92_08630</name>
</gene>
<dbReference type="Gene3D" id="3.20.20.370">
    <property type="entry name" value="Glycoside hydrolase/deacetylase"/>
    <property type="match status" value="1"/>
</dbReference>
<dbReference type="PANTHER" id="PTHR10587:SF125">
    <property type="entry name" value="POLYSACCHARIDE DEACETYLASE YHEN-RELATED"/>
    <property type="match status" value="1"/>
</dbReference>
<protein>
    <submittedName>
        <fullName evidence="2">Polysaccharide deacetylase family protein</fullName>
    </submittedName>
</protein>
<reference evidence="2 3" key="1">
    <citation type="journal article" date="2011" name="Int. J. Syst. Evol. Microbiol.">
        <title>Description of Undibacterium oligocarboniphilum sp. nov., isolated from purified water, and Undibacterium pigrum strain CCUG 49012 as the type strain of Undibacterium parvum sp. nov., and emended descriptions of the genus Undibacterium and the species Undibacterium pigrum.</title>
        <authorList>
            <person name="Eder W."/>
            <person name="Wanner G."/>
            <person name="Ludwig W."/>
            <person name="Busse H.J."/>
            <person name="Ziemke-Kageler F."/>
            <person name="Lang E."/>
        </authorList>
    </citation>
    <scope>NUCLEOTIDE SEQUENCE [LARGE SCALE GENOMIC DNA]</scope>
    <source>
        <strain evidence="2 3">DSM 23061</strain>
    </source>
</reference>
<dbReference type="OrthoDB" id="8617477at2"/>
<dbReference type="CDD" id="cd10917">
    <property type="entry name" value="CE4_NodB_like_6s_7s"/>
    <property type="match status" value="1"/>
</dbReference>
<evidence type="ECO:0000313" key="3">
    <source>
        <dbReference type="Proteomes" id="UP000275663"/>
    </source>
</evidence>
<dbReference type="SUPFAM" id="SSF88713">
    <property type="entry name" value="Glycoside hydrolase/deacetylase"/>
    <property type="match status" value="1"/>
</dbReference>
<dbReference type="Proteomes" id="UP000275663">
    <property type="component" value="Chromosome"/>
</dbReference>
<dbReference type="InterPro" id="IPR050248">
    <property type="entry name" value="Polysacc_deacetylase_ArnD"/>
</dbReference>
<name>A0A3Q9BQE1_9BURK</name>
<dbReference type="PANTHER" id="PTHR10587">
    <property type="entry name" value="GLYCOSYL TRANSFERASE-RELATED"/>
    <property type="match status" value="1"/>
</dbReference>
<dbReference type="InterPro" id="IPR002509">
    <property type="entry name" value="NODB_dom"/>
</dbReference>
<sequence length="347" mass="38360">MWIRSLDRLSQPHAGTIVICGKCRYPEFLTAYCSIVSVLLPSFRFTLLRQLCLLCGLVLALNVQAEDLAAATPTVASTATHNAASTAAPIRFLLTFDDGPSGSDFANPSARVLDVLARNSVQSGIKAIFFVQTRAYRSGATEIGKALLQREHDEGHILAFHTATTSHANHRFLEPAELELALSEGCADLQGYTGSAPKLVRPPFWSYDARTFAAYQAHGLSLLLTDLSANDGKIWGVNFSLSKRRNMLKQLSVVRELWRKDEMPVVDGSTPVVVAFHDLNRYTASVLDDYLQILLEVAKELEMPTASKAFYHETDALERAALARSVRDASIKPRLPGLWNWLWQSDN</sequence>
<dbReference type="Pfam" id="PF01522">
    <property type="entry name" value="Polysacc_deac_1"/>
    <property type="match status" value="1"/>
</dbReference>
<dbReference type="KEGG" id="upv:EJN92_08630"/>
<dbReference type="EMBL" id="CP034464">
    <property type="protein sequence ID" value="AZP12059.1"/>
    <property type="molecule type" value="Genomic_DNA"/>
</dbReference>
<proteinExistence type="predicted"/>
<evidence type="ECO:0000313" key="2">
    <source>
        <dbReference type="EMBL" id="AZP12059.1"/>
    </source>
</evidence>